<comment type="function">
    <text evidence="8">Binds the poly(A) tail of mRNA. Appears to be an important mediator of the multiple roles of the poly(A) tail in mRNA biogenesis, stability and translation.</text>
</comment>
<dbReference type="SMART" id="SM00517">
    <property type="entry name" value="PolyA"/>
    <property type="match status" value="1"/>
</dbReference>
<reference evidence="13 14" key="1">
    <citation type="journal article" date="2023" name="Life. Sci Alliance">
        <title>Evolutionary insights into 3D genome organization and epigenetic landscape of Vigna mungo.</title>
        <authorList>
            <person name="Junaid A."/>
            <person name="Singh B."/>
            <person name="Bhatia S."/>
        </authorList>
    </citation>
    <scope>NUCLEOTIDE SEQUENCE [LARGE SCALE GENOMIC DNA]</scope>
    <source>
        <strain evidence="13">Urdbean</strain>
    </source>
</reference>
<accession>A0AAQ3NZL0</accession>
<evidence type="ECO:0000256" key="3">
    <source>
        <dbReference type="ARBA" id="ARBA00008557"/>
    </source>
</evidence>
<dbReference type="EMBL" id="CP144699">
    <property type="protein sequence ID" value="WVZ18295.1"/>
    <property type="molecule type" value="Genomic_DNA"/>
</dbReference>
<evidence type="ECO:0000256" key="5">
    <source>
        <dbReference type="ARBA" id="ARBA00022737"/>
    </source>
</evidence>
<dbReference type="InterPro" id="IPR003954">
    <property type="entry name" value="RRM_euk-type"/>
</dbReference>
<keyword evidence="10" id="KW-1133">Transmembrane helix</keyword>
<evidence type="ECO:0000256" key="7">
    <source>
        <dbReference type="ARBA" id="ARBA00023242"/>
    </source>
</evidence>
<evidence type="ECO:0000256" key="8">
    <source>
        <dbReference type="ARBA" id="ARBA00054110"/>
    </source>
</evidence>
<dbReference type="FunFam" id="3.30.70.330:FF:000003">
    <property type="entry name" value="Polyadenylate-binding protein"/>
    <property type="match status" value="1"/>
</dbReference>
<dbReference type="Gene3D" id="3.30.70.330">
    <property type="match status" value="4"/>
</dbReference>
<dbReference type="InterPro" id="IPR036053">
    <property type="entry name" value="PABP-dom"/>
</dbReference>
<dbReference type="Pfam" id="PF00658">
    <property type="entry name" value="MLLE"/>
    <property type="match status" value="1"/>
</dbReference>
<dbReference type="CDD" id="cd12379">
    <property type="entry name" value="RRM2_I_PABPs"/>
    <property type="match status" value="1"/>
</dbReference>
<keyword evidence="6 9" id="KW-0694">RNA-binding</keyword>
<evidence type="ECO:0000256" key="4">
    <source>
        <dbReference type="ARBA" id="ARBA00022490"/>
    </source>
</evidence>
<evidence type="ECO:0000256" key="1">
    <source>
        <dbReference type="ARBA" id="ARBA00004123"/>
    </source>
</evidence>
<gene>
    <name evidence="13" type="ORF">V8G54_005617</name>
</gene>
<dbReference type="PANTHER" id="PTHR48025:SF1">
    <property type="entry name" value="RRM DOMAIN-CONTAINING PROTEIN"/>
    <property type="match status" value="1"/>
</dbReference>
<dbReference type="GO" id="GO:0005737">
    <property type="term" value="C:cytoplasm"/>
    <property type="evidence" value="ECO:0007669"/>
    <property type="project" value="UniProtKB-SubCell"/>
</dbReference>
<evidence type="ECO:0000256" key="2">
    <source>
        <dbReference type="ARBA" id="ARBA00004496"/>
    </source>
</evidence>
<dbReference type="Pfam" id="PF00076">
    <property type="entry name" value="RRM_1"/>
    <property type="match status" value="4"/>
</dbReference>
<dbReference type="InterPro" id="IPR035979">
    <property type="entry name" value="RBD_domain_sf"/>
</dbReference>
<dbReference type="InterPro" id="IPR012677">
    <property type="entry name" value="Nucleotide-bd_a/b_plait_sf"/>
</dbReference>
<feature type="transmembrane region" description="Helical" evidence="10">
    <location>
        <begin position="74"/>
        <end position="97"/>
    </location>
</feature>
<dbReference type="Proteomes" id="UP001374535">
    <property type="component" value="Chromosome 2"/>
</dbReference>
<protein>
    <recommendedName>
        <fullName evidence="15">PABP</fullName>
    </recommendedName>
</protein>
<organism evidence="13 14">
    <name type="scientific">Vigna mungo</name>
    <name type="common">Black gram</name>
    <name type="synonym">Phaseolus mungo</name>
    <dbReference type="NCBI Taxonomy" id="3915"/>
    <lineage>
        <taxon>Eukaryota</taxon>
        <taxon>Viridiplantae</taxon>
        <taxon>Streptophyta</taxon>
        <taxon>Embryophyta</taxon>
        <taxon>Tracheophyta</taxon>
        <taxon>Spermatophyta</taxon>
        <taxon>Magnoliopsida</taxon>
        <taxon>eudicotyledons</taxon>
        <taxon>Gunneridae</taxon>
        <taxon>Pentapetalae</taxon>
        <taxon>rosids</taxon>
        <taxon>fabids</taxon>
        <taxon>Fabales</taxon>
        <taxon>Fabaceae</taxon>
        <taxon>Papilionoideae</taxon>
        <taxon>50 kb inversion clade</taxon>
        <taxon>NPAAA clade</taxon>
        <taxon>indigoferoid/millettioid clade</taxon>
        <taxon>Phaseoleae</taxon>
        <taxon>Vigna</taxon>
    </lineage>
</organism>
<keyword evidence="5" id="KW-0677">Repeat</keyword>
<dbReference type="PROSITE" id="PS50102">
    <property type="entry name" value="RRM"/>
    <property type="match status" value="4"/>
</dbReference>
<dbReference type="SUPFAM" id="SSF63570">
    <property type="entry name" value="PABC (PABP) domain"/>
    <property type="match status" value="1"/>
</dbReference>
<dbReference type="AlphaFoldDB" id="A0AAQ3NZL0"/>
<dbReference type="FunFam" id="3.30.70.330:FF:000651">
    <property type="entry name" value="Poly(A) binding protein cytoplasmic 1 like"/>
    <property type="match status" value="1"/>
</dbReference>
<evidence type="ECO:0000256" key="10">
    <source>
        <dbReference type="SAM" id="Phobius"/>
    </source>
</evidence>
<dbReference type="Gene3D" id="1.10.1900.10">
    <property type="entry name" value="c-terminal domain of poly(a) binding protein"/>
    <property type="match status" value="1"/>
</dbReference>
<dbReference type="InterPro" id="IPR000504">
    <property type="entry name" value="RRM_dom"/>
</dbReference>
<dbReference type="GO" id="GO:0003729">
    <property type="term" value="F:mRNA binding"/>
    <property type="evidence" value="ECO:0007669"/>
    <property type="project" value="TreeGrafter"/>
</dbReference>
<evidence type="ECO:0000313" key="13">
    <source>
        <dbReference type="EMBL" id="WVZ18295.1"/>
    </source>
</evidence>
<dbReference type="InterPro" id="IPR002004">
    <property type="entry name" value="PABP_HYD_C"/>
</dbReference>
<feature type="domain" description="RRM" evidence="11">
    <location>
        <begin position="249"/>
        <end position="326"/>
    </location>
</feature>
<name>A0AAQ3NZL0_VIGMU</name>
<evidence type="ECO:0000259" key="11">
    <source>
        <dbReference type="PROSITE" id="PS50102"/>
    </source>
</evidence>
<sequence length="595" mass="66275">MAQVPDNDNSEETHPRFQTALYVGDLDETIDETQLFNLFNDVAKVVSVRICRDYATRKSLGYAYVNHTTRDNGLVIRVLGLIRLIAFALGGIGWLSFCSCIDRLMVSVVSMSILTFIANINYHAAEQAIQELNFIPVNGKTIRVTYANRDSSVRKSGKANLYVKNLAPSVHHRALCNHFSSFGNILSCMVATDASGQSKGYGFVQFESEASAKEAIEKLNGSELNGKKIYVCPFVSKQDLNVSSDANFTNVYVKNLSNTITDAELQNIFGEYGDITSAVVMRYGDGRSKGFGFVNFANADNAARARDGLDGQTFHGKTWCVRRAQTKTERERELTELYDQNRGIFSPRQGKNLYIKNLDDSIDDNRLKEVFSEFGVITSAKVTKYANGISKGAGFVAYSNREAANRAIESMNGRLVAGKPLYVALAQKREERRAMLEEELDYHLQNLPLLERATGPPFPILMPQRHRPPGLGQPLVSHQQMIPRGNFYQGPRRPNLQNRMIPLASAVASVPPAEQRIVLGEILFPLVQRLVHNAAPKVTGMLLEMDQAEVIHMIQSADALEEKVAAAMVVLRRVEEERYNRLLVHNASLFLNEGS</sequence>
<dbReference type="GO" id="GO:0005634">
    <property type="term" value="C:nucleus"/>
    <property type="evidence" value="ECO:0007669"/>
    <property type="project" value="UniProtKB-SubCell"/>
</dbReference>
<evidence type="ECO:0008006" key="15">
    <source>
        <dbReference type="Google" id="ProtNLM"/>
    </source>
</evidence>
<dbReference type="SUPFAM" id="SSF54928">
    <property type="entry name" value="RNA-binding domain, RBD"/>
    <property type="match status" value="3"/>
</dbReference>
<keyword evidence="4" id="KW-0963">Cytoplasm</keyword>
<dbReference type="PROSITE" id="PS51309">
    <property type="entry name" value="PABC"/>
    <property type="match status" value="1"/>
</dbReference>
<dbReference type="InterPro" id="IPR045305">
    <property type="entry name" value="RRM2_I_PABPs"/>
</dbReference>
<keyword evidence="7" id="KW-0539">Nucleus</keyword>
<evidence type="ECO:0000313" key="14">
    <source>
        <dbReference type="Proteomes" id="UP001374535"/>
    </source>
</evidence>
<feature type="domain" description="RRM" evidence="11">
    <location>
        <begin position="159"/>
        <end position="231"/>
    </location>
</feature>
<evidence type="ECO:0000256" key="9">
    <source>
        <dbReference type="PROSITE-ProRule" id="PRU00176"/>
    </source>
</evidence>
<proteinExistence type="inferred from homology"/>
<evidence type="ECO:0000259" key="12">
    <source>
        <dbReference type="PROSITE" id="PS51309"/>
    </source>
</evidence>
<dbReference type="SMART" id="SM00361">
    <property type="entry name" value="RRM_1"/>
    <property type="match status" value="2"/>
</dbReference>
<dbReference type="SMART" id="SM00360">
    <property type="entry name" value="RRM"/>
    <property type="match status" value="4"/>
</dbReference>
<dbReference type="InterPro" id="IPR050502">
    <property type="entry name" value="Euk_RNA-bind_prot"/>
</dbReference>
<feature type="domain" description="RRM" evidence="11">
    <location>
        <begin position="351"/>
        <end position="428"/>
    </location>
</feature>
<feature type="domain" description="RRM" evidence="11">
    <location>
        <begin position="19"/>
        <end position="149"/>
    </location>
</feature>
<keyword evidence="14" id="KW-1185">Reference proteome</keyword>
<comment type="similarity">
    <text evidence="3">Belongs to the polyadenylate-binding protein type-1 family.</text>
</comment>
<dbReference type="PANTHER" id="PTHR48025">
    <property type="entry name" value="OS02G0815200 PROTEIN"/>
    <property type="match status" value="1"/>
</dbReference>
<keyword evidence="10" id="KW-0472">Membrane</keyword>
<feature type="domain" description="PABC" evidence="12">
    <location>
        <begin position="499"/>
        <end position="576"/>
    </location>
</feature>
<keyword evidence="10" id="KW-0812">Transmembrane</keyword>
<evidence type="ECO:0000256" key="6">
    <source>
        <dbReference type="ARBA" id="ARBA00022884"/>
    </source>
</evidence>
<comment type="subcellular location">
    <subcellularLocation>
        <location evidence="2">Cytoplasm</location>
    </subcellularLocation>
    <subcellularLocation>
        <location evidence="1">Nucleus</location>
    </subcellularLocation>
</comment>